<accession>W3WUB4</accession>
<feature type="region of interest" description="Disordered" evidence="6">
    <location>
        <begin position="413"/>
        <end position="435"/>
    </location>
</feature>
<evidence type="ECO:0000256" key="6">
    <source>
        <dbReference type="SAM" id="MobiDB-lite"/>
    </source>
</evidence>
<dbReference type="GO" id="GO:0004657">
    <property type="term" value="F:proline dehydrogenase activity"/>
    <property type="evidence" value="ECO:0007669"/>
    <property type="project" value="TreeGrafter"/>
</dbReference>
<dbReference type="InterPro" id="IPR036188">
    <property type="entry name" value="FAD/NAD-bd_sf"/>
</dbReference>
<keyword evidence="4" id="KW-0274">FAD</keyword>
<sequence length="435" mass="48279">MDKNSRVVIIGAGLFGLSAAHQLASEGYRNILVLDRHMPPAPDASSNDISRIVRFDYADEDYLDIAHEAYQKWRDNPKYKGIFYPTPYILACNQSAYGRAWVEKTTAALSKRNLPFQNLHDGDDARKRYPVLTGQLANPGFVGYTNHQAGWADATKGTTQLRDECIQAGVSFISGRAGTVVGFEIDSTNKITAVQTMAASTLEGDLFILTAGAWVSSLVPMYGSALATAQALGYIRLTDDEMENFKDLPIYVNCATGFFNFPPHEETKMLKVAVHGWGYTRSPENGDLYNTGKGQDLSMPPLPPRAQRANFVPGEAEARLREGLREILPELGDRSFDKLALCWYTDTPTGDFIMDYHPDYKNLFVGGGCSGHAFKFMPVLPKYIGQAIHKTLPDQLSAKWRFRKEFQGKTDAFLGDGSRGGPLRRELTRHESAKL</sequence>
<dbReference type="GO" id="GO:0050660">
    <property type="term" value="F:flavin adenine dinucleotide binding"/>
    <property type="evidence" value="ECO:0007669"/>
    <property type="project" value="InterPro"/>
</dbReference>
<dbReference type="AlphaFoldDB" id="W3WUB4"/>
<dbReference type="Gene3D" id="3.30.9.10">
    <property type="entry name" value="D-Amino Acid Oxidase, subunit A, domain 2"/>
    <property type="match status" value="1"/>
</dbReference>
<keyword evidence="3" id="KW-0285">Flavoprotein</keyword>
<proteinExistence type="inferred from homology"/>
<reference evidence="10" key="1">
    <citation type="journal article" date="2015" name="BMC Genomics">
        <title>Genomic and transcriptomic analysis of the endophytic fungus Pestalotiopsis fici reveals its lifestyle and high potential for synthesis of natural products.</title>
        <authorList>
            <person name="Wang X."/>
            <person name="Zhang X."/>
            <person name="Liu L."/>
            <person name="Xiang M."/>
            <person name="Wang W."/>
            <person name="Sun X."/>
            <person name="Che Y."/>
            <person name="Guo L."/>
            <person name="Liu G."/>
            <person name="Guo L."/>
            <person name="Wang C."/>
            <person name="Yin W.B."/>
            <person name="Stadler M."/>
            <person name="Zhang X."/>
            <person name="Liu X."/>
        </authorList>
    </citation>
    <scope>NUCLEOTIDE SEQUENCE [LARGE SCALE GENOMIC DNA]</scope>
    <source>
        <strain evidence="10">W106-1 / CGMCC3.15140</strain>
    </source>
</reference>
<dbReference type="SUPFAM" id="SSF54373">
    <property type="entry name" value="FAD-linked reductases, C-terminal domain"/>
    <property type="match status" value="1"/>
</dbReference>
<evidence type="ECO:0000259" key="8">
    <source>
        <dbReference type="Pfam" id="PF01266"/>
    </source>
</evidence>
<dbReference type="HOGENOM" id="CLU_007884_0_1_1"/>
<keyword evidence="10" id="KW-1185">Reference proteome</keyword>
<gene>
    <name evidence="9" type="ORF">PFICI_11314</name>
</gene>
<feature type="signal peptide" evidence="7">
    <location>
        <begin position="1"/>
        <end position="20"/>
    </location>
</feature>
<dbReference type="OMA" id="HTEYEHR"/>
<evidence type="ECO:0000256" key="2">
    <source>
        <dbReference type="ARBA" id="ARBA00010989"/>
    </source>
</evidence>
<organism evidence="9 10">
    <name type="scientific">Pestalotiopsis fici (strain W106-1 / CGMCC3.15140)</name>
    <dbReference type="NCBI Taxonomy" id="1229662"/>
    <lineage>
        <taxon>Eukaryota</taxon>
        <taxon>Fungi</taxon>
        <taxon>Dikarya</taxon>
        <taxon>Ascomycota</taxon>
        <taxon>Pezizomycotina</taxon>
        <taxon>Sordariomycetes</taxon>
        <taxon>Xylariomycetidae</taxon>
        <taxon>Amphisphaeriales</taxon>
        <taxon>Sporocadaceae</taxon>
        <taxon>Pestalotiopsis</taxon>
    </lineage>
</organism>
<dbReference type="InParanoid" id="W3WUB4"/>
<dbReference type="OrthoDB" id="2219495at2759"/>
<protein>
    <recommendedName>
        <fullName evidence="8">FAD dependent oxidoreductase domain-containing protein</fullName>
    </recommendedName>
</protein>
<dbReference type="EMBL" id="KI912116">
    <property type="protein sequence ID" value="ETS77440.1"/>
    <property type="molecule type" value="Genomic_DNA"/>
</dbReference>
<dbReference type="PANTHER" id="PTHR10961">
    <property type="entry name" value="PEROXISOMAL SARCOSINE OXIDASE"/>
    <property type="match status" value="1"/>
</dbReference>
<evidence type="ECO:0000256" key="5">
    <source>
        <dbReference type="ARBA" id="ARBA00023002"/>
    </source>
</evidence>
<feature type="domain" description="FAD dependent oxidoreductase" evidence="8">
    <location>
        <begin position="6"/>
        <end position="383"/>
    </location>
</feature>
<comment type="similarity">
    <text evidence="2">Belongs to the MSOX/MTOX family.</text>
</comment>
<evidence type="ECO:0000256" key="4">
    <source>
        <dbReference type="ARBA" id="ARBA00022827"/>
    </source>
</evidence>
<dbReference type="InterPro" id="IPR045170">
    <property type="entry name" value="MTOX"/>
</dbReference>
<dbReference type="RefSeq" id="XP_007838086.1">
    <property type="nucleotide sequence ID" value="XM_007839895.1"/>
</dbReference>
<dbReference type="KEGG" id="pfy:PFICI_11314"/>
<evidence type="ECO:0000256" key="7">
    <source>
        <dbReference type="SAM" id="SignalP"/>
    </source>
</evidence>
<name>W3WUB4_PESFW</name>
<evidence type="ECO:0000313" key="9">
    <source>
        <dbReference type="EMBL" id="ETS77440.1"/>
    </source>
</evidence>
<dbReference type="GO" id="GO:0050031">
    <property type="term" value="F:L-pipecolate oxidase activity"/>
    <property type="evidence" value="ECO:0007669"/>
    <property type="project" value="TreeGrafter"/>
</dbReference>
<keyword evidence="7" id="KW-0732">Signal</keyword>
<dbReference type="STRING" id="1229662.W3WUB4"/>
<comment type="cofactor">
    <cofactor evidence="1">
        <name>FAD</name>
        <dbReference type="ChEBI" id="CHEBI:57692"/>
    </cofactor>
</comment>
<evidence type="ECO:0000313" key="10">
    <source>
        <dbReference type="Proteomes" id="UP000030651"/>
    </source>
</evidence>
<dbReference type="SUPFAM" id="SSF51905">
    <property type="entry name" value="FAD/NAD(P)-binding domain"/>
    <property type="match status" value="1"/>
</dbReference>
<dbReference type="GeneID" id="19276327"/>
<dbReference type="eggNOG" id="KOG2820">
    <property type="taxonomic scope" value="Eukaryota"/>
</dbReference>
<evidence type="ECO:0000256" key="1">
    <source>
        <dbReference type="ARBA" id="ARBA00001974"/>
    </source>
</evidence>
<evidence type="ECO:0000256" key="3">
    <source>
        <dbReference type="ARBA" id="ARBA00022630"/>
    </source>
</evidence>
<dbReference type="Pfam" id="PF01266">
    <property type="entry name" value="DAO"/>
    <property type="match status" value="1"/>
</dbReference>
<dbReference type="Gene3D" id="3.50.50.60">
    <property type="entry name" value="FAD/NAD(P)-binding domain"/>
    <property type="match status" value="1"/>
</dbReference>
<dbReference type="InterPro" id="IPR006076">
    <property type="entry name" value="FAD-dep_OxRdtase"/>
</dbReference>
<feature type="chain" id="PRO_5004833893" description="FAD dependent oxidoreductase domain-containing protein" evidence="7">
    <location>
        <begin position="21"/>
        <end position="435"/>
    </location>
</feature>
<keyword evidence="5" id="KW-0560">Oxidoreductase</keyword>
<dbReference type="GO" id="GO:0008115">
    <property type="term" value="F:sarcosine oxidase activity"/>
    <property type="evidence" value="ECO:0007669"/>
    <property type="project" value="TreeGrafter"/>
</dbReference>
<dbReference type="PANTHER" id="PTHR10961:SF45">
    <property type="entry name" value="FAD DEPENDENT OXIDOREDUCTASE DOMAIN-CONTAINING PROTEIN-RELATED"/>
    <property type="match status" value="1"/>
</dbReference>
<feature type="compositionally biased region" description="Basic and acidic residues" evidence="6">
    <location>
        <begin position="423"/>
        <end position="435"/>
    </location>
</feature>
<dbReference type="Proteomes" id="UP000030651">
    <property type="component" value="Unassembled WGS sequence"/>
</dbReference>